<keyword evidence="5 10" id="KW-0547">Nucleotide-binding</keyword>
<dbReference type="AlphaFoldDB" id="A0A7L7KQ98"/>
<evidence type="ECO:0000256" key="11">
    <source>
        <dbReference type="RuleBase" id="RU003313"/>
    </source>
</evidence>
<evidence type="ECO:0000256" key="3">
    <source>
        <dbReference type="ARBA" id="ARBA00022694"/>
    </source>
</evidence>
<keyword evidence="6 10" id="KW-0378">Hydrolase</keyword>
<dbReference type="GO" id="GO:0046872">
    <property type="term" value="F:metal ion binding"/>
    <property type="evidence" value="ECO:0007669"/>
    <property type="project" value="UniProtKB-KW"/>
</dbReference>
<protein>
    <recommendedName>
        <fullName evidence="10">tRNA modification GTPase MnmE</fullName>
        <ecNumber evidence="10">3.6.-.-</ecNumber>
    </recommendedName>
</protein>
<dbReference type="InterPro" id="IPR031168">
    <property type="entry name" value="G_TrmE"/>
</dbReference>
<evidence type="ECO:0000256" key="10">
    <source>
        <dbReference type="HAMAP-Rule" id="MF_00379"/>
    </source>
</evidence>
<feature type="binding site" evidence="10">
    <location>
        <begin position="272"/>
        <end position="275"/>
    </location>
    <ligand>
        <name>GTP</name>
        <dbReference type="ChEBI" id="CHEBI:37565"/>
    </ligand>
</feature>
<dbReference type="Proteomes" id="UP000514720">
    <property type="component" value="Chromosome"/>
</dbReference>
<comment type="cofactor">
    <cofactor evidence="10">
        <name>K(+)</name>
        <dbReference type="ChEBI" id="CHEBI:29103"/>
    </cofactor>
    <text evidence="10">Binds 1 potassium ion per subunit.</text>
</comment>
<dbReference type="InterPro" id="IPR005225">
    <property type="entry name" value="Small_GTP-bd"/>
</dbReference>
<dbReference type="InterPro" id="IPR004520">
    <property type="entry name" value="GTPase_MnmE"/>
</dbReference>
<dbReference type="RefSeq" id="WP_258878594.1">
    <property type="nucleotide sequence ID" value="NZ_CP048914.1"/>
</dbReference>
<dbReference type="FunFam" id="3.40.50.300:FF:000494">
    <property type="entry name" value="tRNA modification GTPase MnmE"/>
    <property type="match status" value="1"/>
</dbReference>
<dbReference type="Gene3D" id="1.20.120.430">
    <property type="entry name" value="tRNA modification GTPase MnmE domain 2"/>
    <property type="match status" value="1"/>
</dbReference>
<accession>A0A7L7KQ98</accession>
<feature type="binding site" evidence="10">
    <location>
        <position position="232"/>
    </location>
    <ligand>
        <name>Mg(2+)</name>
        <dbReference type="ChEBI" id="CHEBI:18420"/>
    </ligand>
</feature>
<dbReference type="FunFam" id="3.30.1360.120:FF:000003">
    <property type="entry name" value="tRNA modification GTPase MnmE"/>
    <property type="match status" value="1"/>
</dbReference>
<feature type="binding site" evidence="10">
    <location>
        <position position="449"/>
    </location>
    <ligand>
        <name>(6S)-5-formyl-5,6,7,8-tetrahydrofolate</name>
        <dbReference type="ChEBI" id="CHEBI:57457"/>
    </ligand>
</feature>
<feature type="binding site" evidence="10">
    <location>
        <position position="247"/>
    </location>
    <ligand>
        <name>K(+)</name>
        <dbReference type="ChEBI" id="CHEBI:29103"/>
    </ligand>
</feature>
<dbReference type="Gene3D" id="3.30.1360.120">
    <property type="entry name" value="Probable tRNA modification gtpase trme, domain 1"/>
    <property type="match status" value="1"/>
</dbReference>
<feature type="domain" description="TrmE-type G" evidence="12">
    <location>
        <begin position="218"/>
        <end position="370"/>
    </location>
</feature>
<evidence type="ECO:0000256" key="7">
    <source>
        <dbReference type="ARBA" id="ARBA00022842"/>
    </source>
</evidence>
<dbReference type="PANTHER" id="PTHR42714">
    <property type="entry name" value="TRNA MODIFICATION GTPASE GTPBP3"/>
    <property type="match status" value="1"/>
</dbReference>
<dbReference type="InterPro" id="IPR025867">
    <property type="entry name" value="MnmE_helical"/>
</dbReference>
<dbReference type="SUPFAM" id="SSF116878">
    <property type="entry name" value="TrmE connector domain"/>
    <property type="match status" value="1"/>
</dbReference>
<dbReference type="PANTHER" id="PTHR42714:SF2">
    <property type="entry name" value="TRNA MODIFICATION GTPASE GTPBP3, MITOCHONDRIAL"/>
    <property type="match status" value="1"/>
</dbReference>
<dbReference type="NCBIfam" id="TIGR00450">
    <property type="entry name" value="mnmE_trmE_thdF"/>
    <property type="match status" value="1"/>
</dbReference>
<comment type="subcellular location">
    <subcellularLocation>
        <location evidence="10">Cytoplasm</location>
    </subcellularLocation>
</comment>
<comment type="caution">
    <text evidence="10">Lacks conserved residue(s) required for the propagation of feature annotation.</text>
</comment>
<keyword evidence="3 10" id="KW-0819">tRNA processing</keyword>
<dbReference type="Pfam" id="PF10396">
    <property type="entry name" value="TrmE_N"/>
    <property type="match status" value="1"/>
</dbReference>
<dbReference type="KEGG" id="xcl:G4Z02_04105"/>
<evidence type="ECO:0000256" key="2">
    <source>
        <dbReference type="ARBA" id="ARBA00022490"/>
    </source>
</evidence>
<feature type="binding site" evidence="10">
    <location>
        <position position="121"/>
    </location>
    <ligand>
        <name>(6S)-5-formyl-5,6,7,8-tetrahydrofolate</name>
        <dbReference type="ChEBI" id="CHEBI:57457"/>
    </ligand>
</feature>
<keyword evidence="2 10" id="KW-0963">Cytoplasm</keyword>
<keyword evidence="9 10" id="KW-0342">GTP-binding</keyword>
<dbReference type="InterPro" id="IPR027417">
    <property type="entry name" value="P-loop_NTPase"/>
</dbReference>
<evidence type="ECO:0000313" key="13">
    <source>
        <dbReference type="EMBL" id="QMS84970.1"/>
    </source>
</evidence>
<evidence type="ECO:0000256" key="5">
    <source>
        <dbReference type="ARBA" id="ARBA00022741"/>
    </source>
</evidence>
<dbReference type="InterPro" id="IPR027368">
    <property type="entry name" value="MnmE_dom2"/>
</dbReference>
<evidence type="ECO:0000256" key="1">
    <source>
        <dbReference type="ARBA" id="ARBA00011043"/>
    </source>
</evidence>
<dbReference type="HAMAP" id="MF_00379">
    <property type="entry name" value="GTPase_MnmE"/>
    <property type="match status" value="1"/>
</dbReference>
<evidence type="ECO:0000259" key="12">
    <source>
        <dbReference type="PROSITE" id="PS51709"/>
    </source>
</evidence>
<dbReference type="CDD" id="cd14858">
    <property type="entry name" value="TrmE_N"/>
    <property type="match status" value="1"/>
</dbReference>
<feature type="binding site" evidence="10">
    <location>
        <begin position="228"/>
        <end position="233"/>
    </location>
    <ligand>
        <name>GTP</name>
        <dbReference type="ChEBI" id="CHEBI:37565"/>
    </ligand>
</feature>
<keyword evidence="7 10" id="KW-0460">Magnesium</keyword>
<dbReference type="GO" id="GO:0003924">
    <property type="term" value="F:GTPase activity"/>
    <property type="evidence" value="ECO:0007669"/>
    <property type="project" value="UniProtKB-UniRule"/>
</dbReference>
<dbReference type="GO" id="GO:0005829">
    <property type="term" value="C:cytosol"/>
    <property type="evidence" value="ECO:0007669"/>
    <property type="project" value="TreeGrafter"/>
</dbReference>
<dbReference type="SUPFAM" id="SSF52540">
    <property type="entry name" value="P-loop containing nucleoside triphosphate hydrolases"/>
    <property type="match status" value="1"/>
</dbReference>
<comment type="similarity">
    <text evidence="1 10 11">Belongs to the TRAFAC class TrmE-Era-EngA-EngB-Septin-like GTPase superfamily. TrmE GTPase family.</text>
</comment>
<dbReference type="GO" id="GO:0002098">
    <property type="term" value="P:tRNA wobble uridine modification"/>
    <property type="evidence" value="ECO:0007669"/>
    <property type="project" value="TreeGrafter"/>
</dbReference>
<evidence type="ECO:0000256" key="8">
    <source>
        <dbReference type="ARBA" id="ARBA00022958"/>
    </source>
</evidence>
<dbReference type="Pfam" id="PF01926">
    <property type="entry name" value="MMR_HSR1"/>
    <property type="match status" value="1"/>
</dbReference>
<dbReference type="EC" id="3.6.-.-" evidence="10"/>
<feature type="binding site" evidence="10">
    <location>
        <begin position="247"/>
        <end position="253"/>
    </location>
    <ligand>
        <name>GTP</name>
        <dbReference type="ChEBI" id="CHEBI:37565"/>
    </ligand>
</feature>
<dbReference type="GO" id="GO:0005525">
    <property type="term" value="F:GTP binding"/>
    <property type="evidence" value="ECO:0007669"/>
    <property type="project" value="UniProtKB-UniRule"/>
</dbReference>
<dbReference type="InterPro" id="IPR027266">
    <property type="entry name" value="TrmE/GcvT-like"/>
</dbReference>
<feature type="binding site" evidence="10">
    <location>
        <position position="252"/>
    </location>
    <ligand>
        <name>K(+)</name>
        <dbReference type="ChEBI" id="CHEBI:29103"/>
    </ligand>
</feature>
<dbReference type="NCBIfam" id="NF003661">
    <property type="entry name" value="PRK05291.1-3"/>
    <property type="match status" value="1"/>
</dbReference>
<feature type="binding site" evidence="10">
    <location>
        <position position="249"/>
    </location>
    <ligand>
        <name>K(+)</name>
        <dbReference type="ChEBI" id="CHEBI:29103"/>
    </ligand>
</feature>
<keyword evidence="8 10" id="KW-0630">Potassium</keyword>
<dbReference type="NCBIfam" id="TIGR00231">
    <property type="entry name" value="small_GTP"/>
    <property type="match status" value="1"/>
</dbReference>
<dbReference type="GO" id="GO:0030488">
    <property type="term" value="P:tRNA methylation"/>
    <property type="evidence" value="ECO:0007669"/>
    <property type="project" value="TreeGrafter"/>
</dbReference>
<dbReference type="Pfam" id="PF12631">
    <property type="entry name" value="MnmE_helical"/>
    <property type="match status" value="1"/>
</dbReference>
<evidence type="ECO:0000256" key="4">
    <source>
        <dbReference type="ARBA" id="ARBA00022723"/>
    </source>
</evidence>
<dbReference type="PROSITE" id="PS51709">
    <property type="entry name" value="G_TRME"/>
    <property type="match status" value="1"/>
</dbReference>
<dbReference type="EMBL" id="CP048914">
    <property type="protein sequence ID" value="QMS84970.1"/>
    <property type="molecule type" value="Genomic_DNA"/>
</dbReference>
<proteinExistence type="inferred from homology"/>
<gene>
    <name evidence="10 13" type="primary">mnmE</name>
    <name evidence="10" type="synonym">trmE</name>
    <name evidence="13" type="ORF">G4Z02_04105</name>
</gene>
<dbReference type="CDD" id="cd04164">
    <property type="entry name" value="trmE"/>
    <property type="match status" value="1"/>
</dbReference>
<keyword evidence="4 10" id="KW-0479">Metal-binding</keyword>
<dbReference type="InterPro" id="IPR006073">
    <property type="entry name" value="GTP-bd"/>
</dbReference>
<organism evidence="13 14">
    <name type="scientific">Candidatus Xianfuyuplasma coldseepsis</name>
    <dbReference type="NCBI Taxonomy" id="2782163"/>
    <lineage>
        <taxon>Bacteria</taxon>
        <taxon>Bacillati</taxon>
        <taxon>Mycoplasmatota</taxon>
        <taxon>Mollicutes</taxon>
        <taxon>Candidatus Izemoplasmatales</taxon>
        <taxon>Candidatus Izemoplasmataceae</taxon>
        <taxon>Candidatus Xianfuyuplasma</taxon>
    </lineage>
</organism>
<dbReference type="Gene3D" id="3.40.50.300">
    <property type="entry name" value="P-loop containing nucleotide triphosphate hydrolases"/>
    <property type="match status" value="1"/>
</dbReference>
<keyword evidence="14" id="KW-1185">Reference proteome</keyword>
<feature type="binding site" evidence="10">
    <location>
        <position position="253"/>
    </location>
    <ligand>
        <name>Mg(2+)</name>
        <dbReference type="ChEBI" id="CHEBI:18420"/>
    </ligand>
</feature>
<comment type="subunit">
    <text evidence="10">Homodimer. Heterotetramer of two MnmE and two MnmG subunits.</text>
</comment>
<feature type="binding site" evidence="10">
    <location>
        <position position="82"/>
    </location>
    <ligand>
        <name>(6S)-5-formyl-5,6,7,8-tetrahydrofolate</name>
        <dbReference type="ChEBI" id="CHEBI:57457"/>
    </ligand>
</feature>
<dbReference type="GO" id="GO:0042802">
    <property type="term" value="F:identical protein binding"/>
    <property type="evidence" value="ECO:0007669"/>
    <property type="project" value="UniProtKB-ARBA"/>
</dbReference>
<evidence type="ECO:0000313" key="14">
    <source>
        <dbReference type="Proteomes" id="UP000514720"/>
    </source>
</evidence>
<reference evidence="13 14" key="1">
    <citation type="submission" date="2020-02" db="EMBL/GenBank/DDBJ databases">
        <authorList>
            <person name="Zheng R.K."/>
            <person name="Sun C.M."/>
        </authorList>
    </citation>
    <scope>NUCLEOTIDE SEQUENCE [LARGE SCALE GENOMIC DNA]</scope>
    <source>
        <strain evidence="14">zrk13</strain>
    </source>
</reference>
<sequence>MNEDTIVAISTALGQGAISIVRLSGDNAINLVNSRFEGVDLTIVPSHTIHYGHIVNNDNHIDEVLISVFRAPRSFTTENLVEIHCHGGVFVANKILELMLISGARAAQPGEFTERAFLNGRIDLTQAEAVMDIIEAKSDMSLTLANKGLDGVIYKLITDLRTELLNIIANIEVNIDYPEYDDVEQLSNEILKPAITSLESKISTIIEQSHFGKIIRDGIKTAIIGRPNVGKSSILNALLREDKAIVTEIQGTTRDIVEGTVNIGGIILNLIDTAGIRDSEDIVEKIGIDKAKAVIEEAELILFVLDNNQPLTDEDKALLEATNHKKRIVIINKNDLSRALTHSFENSVEISALHKQGIDQLESKIRDMFLSGTINVSDQTYVSNARHIAKLTETKQALTDSLASIEMQMPVDMVEIDLKNAWILLGDIIGDNSSTSLLDELFSKFCLGK</sequence>
<feature type="binding site" evidence="10">
    <location>
        <position position="228"/>
    </location>
    <ligand>
        <name>K(+)</name>
        <dbReference type="ChEBI" id="CHEBI:29103"/>
    </ligand>
</feature>
<feature type="binding site" evidence="10">
    <location>
        <position position="22"/>
    </location>
    <ligand>
        <name>(6S)-5-formyl-5,6,7,8-tetrahydrofolate</name>
        <dbReference type="ChEBI" id="CHEBI:57457"/>
    </ligand>
</feature>
<evidence type="ECO:0000256" key="9">
    <source>
        <dbReference type="ARBA" id="ARBA00023134"/>
    </source>
</evidence>
<dbReference type="PRINTS" id="PR00326">
    <property type="entry name" value="GTP1OBG"/>
</dbReference>
<name>A0A7L7KQ98_9MOLU</name>
<evidence type="ECO:0000256" key="6">
    <source>
        <dbReference type="ARBA" id="ARBA00022801"/>
    </source>
</evidence>
<dbReference type="InterPro" id="IPR018948">
    <property type="entry name" value="GTP-bd_TrmE_N"/>
</dbReference>
<comment type="function">
    <text evidence="10">Exhibits a very high intrinsic GTPase hydrolysis rate. Involved in the addition of a carboxymethylaminomethyl (cmnm) group at the wobble position (U34) of certain tRNAs, forming tRNA-cmnm(5)s(2)U34.</text>
</comment>